<protein>
    <submittedName>
        <fullName evidence="2">Uncharacterized protein</fullName>
    </submittedName>
</protein>
<feature type="region of interest" description="Disordered" evidence="1">
    <location>
        <begin position="1"/>
        <end position="23"/>
    </location>
</feature>
<organism evidence="2">
    <name type="scientific">Arundo donax</name>
    <name type="common">Giant reed</name>
    <name type="synonym">Donax arundinaceus</name>
    <dbReference type="NCBI Taxonomy" id="35708"/>
    <lineage>
        <taxon>Eukaryota</taxon>
        <taxon>Viridiplantae</taxon>
        <taxon>Streptophyta</taxon>
        <taxon>Embryophyta</taxon>
        <taxon>Tracheophyta</taxon>
        <taxon>Spermatophyta</taxon>
        <taxon>Magnoliopsida</taxon>
        <taxon>Liliopsida</taxon>
        <taxon>Poales</taxon>
        <taxon>Poaceae</taxon>
        <taxon>PACMAD clade</taxon>
        <taxon>Arundinoideae</taxon>
        <taxon>Arundineae</taxon>
        <taxon>Arundo</taxon>
    </lineage>
</organism>
<name>A0A0A8XS79_ARUDO</name>
<dbReference type="AlphaFoldDB" id="A0A0A8XS79"/>
<proteinExistence type="predicted"/>
<reference evidence="2" key="2">
    <citation type="journal article" date="2015" name="Data Brief">
        <title>Shoot transcriptome of the giant reed, Arundo donax.</title>
        <authorList>
            <person name="Barrero R.A."/>
            <person name="Guerrero F.D."/>
            <person name="Moolhuijzen P."/>
            <person name="Goolsby J.A."/>
            <person name="Tidwell J."/>
            <person name="Bellgard S.E."/>
            <person name="Bellgard M.I."/>
        </authorList>
    </citation>
    <scope>NUCLEOTIDE SEQUENCE</scope>
    <source>
        <tissue evidence="2">Shoot tissue taken approximately 20 cm above the soil surface</tissue>
    </source>
</reference>
<feature type="compositionally biased region" description="Basic residues" evidence="1">
    <location>
        <begin position="1"/>
        <end position="10"/>
    </location>
</feature>
<evidence type="ECO:0000256" key="1">
    <source>
        <dbReference type="SAM" id="MobiDB-lite"/>
    </source>
</evidence>
<dbReference type="EMBL" id="GBRH01281061">
    <property type="protein sequence ID" value="JAD16834.1"/>
    <property type="molecule type" value="Transcribed_RNA"/>
</dbReference>
<reference evidence="2" key="1">
    <citation type="submission" date="2014-09" db="EMBL/GenBank/DDBJ databases">
        <authorList>
            <person name="Magalhaes I.L.F."/>
            <person name="Oliveira U."/>
            <person name="Santos F.R."/>
            <person name="Vidigal T.H.D.A."/>
            <person name="Brescovit A.D."/>
            <person name="Santos A.J."/>
        </authorList>
    </citation>
    <scope>NUCLEOTIDE SEQUENCE</scope>
    <source>
        <tissue evidence="2">Shoot tissue taken approximately 20 cm above the soil surface</tissue>
    </source>
</reference>
<accession>A0A0A8XS79</accession>
<sequence length="23" mass="2638">MLSAHRRGRVQRTGYTKAYGQNS</sequence>
<evidence type="ECO:0000313" key="2">
    <source>
        <dbReference type="EMBL" id="JAD16834.1"/>
    </source>
</evidence>